<keyword evidence="4" id="KW-1185">Reference proteome</keyword>
<gene>
    <name evidence="3" type="ORF">BKP37_12630</name>
</gene>
<evidence type="ECO:0000313" key="3">
    <source>
        <dbReference type="EMBL" id="OIJ12643.1"/>
    </source>
</evidence>
<keyword evidence="1" id="KW-0238">DNA-binding</keyword>
<dbReference type="Proteomes" id="UP000179524">
    <property type="component" value="Unassembled WGS sequence"/>
</dbReference>
<dbReference type="InterPro" id="IPR001387">
    <property type="entry name" value="Cro/C1-type_HTH"/>
</dbReference>
<dbReference type="Pfam" id="PF01381">
    <property type="entry name" value="HTH_3"/>
    <property type="match status" value="1"/>
</dbReference>
<protein>
    <submittedName>
        <fullName evidence="3">Transcriptional regulator</fullName>
    </submittedName>
</protein>
<accession>A0A1S2LKQ4</accession>
<organism evidence="3 4">
    <name type="scientific">Anaerobacillus alkalilacustris</name>
    <dbReference type="NCBI Taxonomy" id="393763"/>
    <lineage>
        <taxon>Bacteria</taxon>
        <taxon>Bacillati</taxon>
        <taxon>Bacillota</taxon>
        <taxon>Bacilli</taxon>
        <taxon>Bacillales</taxon>
        <taxon>Bacillaceae</taxon>
        <taxon>Anaerobacillus</taxon>
    </lineage>
</organism>
<dbReference type="CDD" id="cd00093">
    <property type="entry name" value="HTH_XRE"/>
    <property type="match status" value="1"/>
</dbReference>
<dbReference type="GO" id="GO:0003677">
    <property type="term" value="F:DNA binding"/>
    <property type="evidence" value="ECO:0007669"/>
    <property type="project" value="UniProtKB-KW"/>
</dbReference>
<name>A0A1S2LKQ4_9BACI</name>
<evidence type="ECO:0000256" key="1">
    <source>
        <dbReference type="ARBA" id="ARBA00023125"/>
    </source>
</evidence>
<dbReference type="OrthoDB" id="2475196at2"/>
<dbReference type="EMBL" id="MLQR01000030">
    <property type="protein sequence ID" value="OIJ12643.1"/>
    <property type="molecule type" value="Genomic_DNA"/>
</dbReference>
<feature type="domain" description="HTH cro/C1-type" evidence="2">
    <location>
        <begin position="7"/>
        <end position="61"/>
    </location>
</feature>
<dbReference type="InterPro" id="IPR010982">
    <property type="entry name" value="Lambda_DNA-bd_dom_sf"/>
</dbReference>
<evidence type="ECO:0000313" key="4">
    <source>
        <dbReference type="Proteomes" id="UP000179524"/>
    </source>
</evidence>
<dbReference type="PANTHER" id="PTHR46558">
    <property type="entry name" value="TRACRIPTIONAL REGULATORY PROTEIN-RELATED-RELATED"/>
    <property type="match status" value="1"/>
</dbReference>
<comment type="caution">
    <text evidence="3">The sequence shown here is derived from an EMBL/GenBank/DDBJ whole genome shotgun (WGS) entry which is preliminary data.</text>
</comment>
<proteinExistence type="predicted"/>
<dbReference type="PROSITE" id="PS50943">
    <property type="entry name" value="HTH_CROC1"/>
    <property type="match status" value="1"/>
</dbReference>
<reference evidence="3 4" key="1">
    <citation type="submission" date="2016-10" db="EMBL/GenBank/DDBJ databases">
        <title>Draft genome sequences of four alkaliphilic bacteria belonging to the Anaerobacillus genus.</title>
        <authorList>
            <person name="Bassil N.M."/>
            <person name="Lloyd J.R."/>
        </authorList>
    </citation>
    <scope>NUCLEOTIDE SEQUENCE [LARGE SCALE GENOMIC DNA]</scope>
    <source>
        <strain evidence="3 4">DSM 18345</strain>
    </source>
</reference>
<dbReference type="AlphaFoldDB" id="A0A1S2LKQ4"/>
<dbReference type="RefSeq" id="WP_071309963.1">
    <property type="nucleotide sequence ID" value="NZ_MLQR01000030.1"/>
</dbReference>
<evidence type="ECO:0000259" key="2">
    <source>
        <dbReference type="PROSITE" id="PS50943"/>
    </source>
</evidence>
<dbReference type="SUPFAM" id="SSF47413">
    <property type="entry name" value="lambda repressor-like DNA-binding domains"/>
    <property type="match status" value="1"/>
</dbReference>
<dbReference type="PANTHER" id="PTHR46558:SF11">
    <property type="entry name" value="HTH-TYPE TRANSCRIPTIONAL REGULATOR XRE"/>
    <property type="match status" value="1"/>
</dbReference>
<dbReference type="Gene3D" id="1.10.260.40">
    <property type="entry name" value="lambda repressor-like DNA-binding domains"/>
    <property type="match status" value="1"/>
</dbReference>
<sequence length="67" mass="7969">MSIKNRLKEFRHDKRMNQTEFASFLGINISQYSRYETQKMQPNLETALEISEKLNVTVNSIFQRVSE</sequence>
<dbReference type="SMART" id="SM00530">
    <property type="entry name" value="HTH_XRE"/>
    <property type="match status" value="1"/>
</dbReference>